<organism evidence="2">
    <name type="scientific">Arion vulgaris</name>
    <dbReference type="NCBI Taxonomy" id="1028688"/>
    <lineage>
        <taxon>Eukaryota</taxon>
        <taxon>Metazoa</taxon>
        <taxon>Spiralia</taxon>
        <taxon>Lophotrochozoa</taxon>
        <taxon>Mollusca</taxon>
        <taxon>Gastropoda</taxon>
        <taxon>Heterobranchia</taxon>
        <taxon>Euthyneura</taxon>
        <taxon>Panpulmonata</taxon>
        <taxon>Eupulmonata</taxon>
        <taxon>Stylommatophora</taxon>
        <taxon>Helicina</taxon>
        <taxon>Arionoidea</taxon>
        <taxon>Arionidae</taxon>
        <taxon>Arion</taxon>
    </lineage>
</organism>
<feature type="non-terminal residue" evidence="2">
    <location>
        <position position="1"/>
    </location>
</feature>
<sequence length="83" mass="8763">NTPVQSQAPLSLPESSAPFSSFAAKDHKGRKLCTVLEETAGVSQMLPDQRTPSGKSTVVPPPYNPAPPYRKPSDNAGSGSRKN</sequence>
<accession>A0A0B6YH56</accession>
<reference evidence="2" key="1">
    <citation type="submission" date="2014-12" db="EMBL/GenBank/DDBJ databases">
        <title>Insight into the proteome of Arion vulgaris.</title>
        <authorList>
            <person name="Aradska J."/>
            <person name="Bulat T."/>
            <person name="Smidak R."/>
            <person name="Sarate P."/>
            <person name="Gangsoo J."/>
            <person name="Sialana F."/>
            <person name="Bilban M."/>
            <person name="Lubec G."/>
        </authorList>
    </citation>
    <scope>NUCLEOTIDE SEQUENCE</scope>
    <source>
        <tissue evidence="2">Skin</tissue>
    </source>
</reference>
<dbReference type="AlphaFoldDB" id="A0A0B6YH56"/>
<feature type="compositionally biased region" description="Pro residues" evidence="1">
    <location>
        <begin position="59"/>
        <end position="70"/>
    </location>
</feature>
<evidence type="ECO:0000256" key="1">
    <source>
        <dbReference type="SAM" id="MobiDB-lite"/>
    </source>
</evidence>
<name>A0A0B6YH56_9EUPU</name>
<protein>
    <submittedName>
        <fullName evidence="2">Uncharacterized protein</fullName>
    </submittedName>
</protein>
<feature type="compositionally biased region" description="Low complexity" evidence="1">
    <location>
        <begin position="1"/>
        <end position="23"/>
    </location>
</feature>
<feature type="region of interest" description="Disordered" evidence="1">
    <location>
        <begin position="40"/>
        <end position="83"/>
    </location>
</feature>
<gene>
    <name evidence="2" type="primary">ORF24430</name>
</gene>
<proteinExistence type="predicted"/>
<dbReference type="EMBL" id="HACG01008261">
    <property type="protein sequence ID" value="CEK55126.1"/>
    <property type="molecule type" value="Transcribed_RNA"/>
</dbReference>
<evidence type="ECO:0000313" key="2">
    <source>
        <dbReference type="EMBL" id="CEK55126.1"/>
    </source>
</evidence>
<feature type="region of interest" description="Disordered" evidence="1">
    <location>
        <begin position="1"/>
        <end position="27"/>
    </location>
</feature>
<feature type="non-terminal residue" evidence="2">
    <location>
        <position position="83"/>
    </location>
</feature>